<keyword evidence="1" id="KW-0175">Coiled coil</keyword>
<dbReference type="STRING" id="568069.A0A1J1ICR8"/>
<reference evidence="2 3" key="1">
    <citation type="submission" date="2015-04" db="EMBL/GenBank/DDBJ databases">
        <authorList>
            <person name="Syromyatnikov M.Y."/>
            <person name="Popov V.N."/>
        </authorList>
    </citation>
    <scope>NUCLEOTIDE SEQUENCE [LARGE SCALE GENOMIC DNA]</scope>
</reference>
<feature type="coiled-coil region" evidence="1">
    <location>
        <begin position="18"/>
        <end position="253"/>
    </location>
</feature>
<evidence type="ECO:0000313" key="3">
    <source>
        <dbReference type="Proteomes" id="UP000183832"/>
    </source>
</evidence>
<proteinExistence type="predicted"/>
<dbReference type="Proteomes" id="UP000183832">
    <property type="component" value="Unassembled WGS sequence"/>
</dbReference>
<keyword evidence="3" id="KW-1185">Reference proteome</keyword>
<organism evidence="2 3">
    <name type="scientific">Clunio marinus</name>
    <dbReference type="NCBI Taxonomy" id="568069"/>
    <lineage>
        <taxon>Eukaryota</taxon>
        <taxon>Metazoa</taxon>
        <taxon>Ecdysozoa</taxon>
        <taxon>Arthropoda</taxon>
        <taxon>Hexapoda</taxon>
        <taxon>Insecta</taxon>
        <taxon>Pterygota</taxon>
        <taxon>Neoptera</taxon>
        <taxon>Endopterygota</taxon>
        <taxon>Diptera</taxon>
        <taxon>Nematocera</taxon>
        <taxon>Chironomoidea</taxon>
        <taxon>Chironomidae</taxon>
        <taxon>Clunio</taxon>
    </lineage>
</organism>
<accession>A0A1J1ICR8</accession>
<protein>
    <submittedName>
        <fullName evidence="2">CLUMA_CG010739, isoform A</fullName>
    </submittedName>
</protein>
<evidence type="ECO:0000256" key="1">
    <source>
        <dbReference type="SAM" id="Coils"/>
    </source>
</evidence>
<dbReference type="OrthoDB" id="551053at2759"/>
<dbReference type="EMBL" id="CVRI01000047">
    <property type="protein sequence ID" value="CRK97348.1"/>
    <property type="molecule type" value="Genomic_DNA"/>
</dbReference>
<feature type="coiled-coil region" evidence="1">
    <location>
        <begin position="277"/>
        <end position="321"/>
    </location>
</feature>
<gene>
    <name evidence="2" type="ORF">CLUMA_CG010739</name>
</gene>
<sequence length="415" mass="48679">MTEQGTSTTRDNTLEGSIENIFRLMNNYENLVMEIEAEQKRFRYENQHLKESLVAIIEENKRLKSEEQDDPLGAFKNDYIKVADNIFNNLRNQIQSINQEKEMFERLWKKTATILEQEVPLNSMTKIKSDYELELKRVKEELLTTTNHNEQTNKINGALQVNIKNLIKKVDMMQSQNKSLSEKLKTSEDERKELEACLEDSNELNKEQMKKATESLQKLQETIKVADEAMAEIDTLMKEKHQMQEECDSLAHTIGSVMESASEKISKEIEDLKFQHLKDLDDSKAEMERLKQMLMLEKAKTEIAEQKAKTLEEKLKSLDMTQTFCDEDIKTAIQTIEETNSKILSMKRAIEVEKEHNKTCIEEIQKLNKIIENNHKYKNKWKVLLMDITKKLEDKINRLVVENQELRTSIKGRRK</sequence>
<evidence type="ECO:0000313" key="2">
    <source>
        <dbReference type="EMBL" id="CRK97348.1"/>
    </source>
</evidence>
<name>A0A1J1ICR8_9DIPT</name>
<dbReference type="AlphaFoldDB" id="A0A1J1ICR8"/>